<reference evidence="1" key="1">
    <citation type="submission" date="2023-06" db="EMBL/GenBank/DDBJ databases">
        <title>Conoideocrella luteorostrata (Hypocreales: Clavicipitaceae), a potential biocontrol fungus for elongate hemlock scale in United States Christmas tree production areas.</title>
        <authorList>
            <person name="Barrett H."/>
            <person name="Lovett B."/>
            <person name="Macias A.M."/>
            <person name="Stajich J.E."/>
            <person name="Kasson M.T."/>
        </authorList>
    </citation>
    <scope>NUCLEOTIDE SEQUENCE</scope>
    <source>
        <strain evidence="1">ARSEF 14590</strain>
    </source>
</reference>
<evidence type="ECO:0000313" key="1">
    <source>
        <dbReference type="EMBL" id="KAK2593466.1"/>
    </source>
</evidence>
<dbReference type="Proteomes" id="UP001251528">
    <property type="component" value="Unassembled WGS sequence"/>
</dbReference>
<protein>
    <recommendedName>
        <fullName evidence="3">Aminoglycoside phosphotransferase domain-containing protein</fullName>
    </recommendedName>
</protein>
<proteinExistence type="predicted"/>
<gene>
    <name evidence="1" type="ORF">QQS21_008839</name>
</gene>
<dbReference type="SUPFAM" id="SSF56112">
    <property type="entry name" value="Protein kinase-like (PK-like)"/>
    <property type="match status" value="1"/>
</dbReference>
<keyword evidence="2" id="KW-1185">Reference proteome</keyword>
<dbReference type="EMBL" id="JASWJB010000210">
    <property type="protein sequence ID" value="KAK2593466.1"/>
    <property type="molecule type" value="Genomic_DNA"/>
</dbReference>
<dbReference type="Gene3D" id="3.90.1200.10">
    <property type="match status" value="1"/>
</dbReference>
<sequence length="422" mass="47333">MSTSMKLPSTRWTSFNGWDYNGMKERLQEALEKVDKSVLILHAERIKGQKVAMSQPFSAGQYWICFEMIAEDGSLIIARVYLPRHPDSPNTMCDEDKAYAIVCEATTMEFVKKRLPSIPIPSVYTYEGPKSQLAADAGAMYMLIEGFYGNTLQDVSSNICDFPASDQEHIMAQWTRVQAELATLAYPQIGSICSFSEDGEPIIGKLPAFAIGELSEAGPFSRAVDYFVAIANAAIDRLKDSARLGAFVFRDILHKTDLFADQGTNVRFPLNHMDLGAQNILVNDRFDFIAIIDWEFAQTAPWQVNHFPMPFPLLTLDPEVILQDPNHLAYKNILSQSKSQSIYTRKFKEAEKTLDKEGRSLDGSFADTLNGSASRIYACFTQLGRVPLVDAELVRDMVQLAFGLVGDEVEGYLRDLERRMVL</sequence>
<name>A0AAJ0CMI5_9HYPO</name>
<organism evidence="1 2">
    <name type="scientific">Conoideocrella luteorostrata</name>
    <dbReference type="NCBI Taxonomy" id="1105319"/>
    <lineage>
        <taxon>Eukaryota</taxon>
        <taxon>Fungi</taxon>
        <taxon>Dikarya</taxon>
        <taxon>Ascomycota</taxon>
        <taxon>Pezizomycotina</taxon>
        <taxon>Sordariomycetes</taxon>
        <taxon>Hypocreomycetidae</taxon>
        <taxon>Hypocreales</taxon>
        <taxon>Clavicipitaceae</taxon>
        <taxon>Conoideocrella</taxon>
    </lineage>
</organism>
<evidence type="ECO:0008006" key="3">
    <source>
        <dbReference type="Google" id="ProtNLM"/>
    </source>
</evidence>
<dbReference type="InterPro" id="IPR011009">
    <property type="entry name" value="Kinase-like_dom_sf"/>
</dbReference>
<dbReference type="InterPro" id="IPR051678">
    <property type="entry name" value="AGP_Transferase"/>
</dbReference>
<evidence type="ECO:0000313" key="2">
    <source>
        <dbReference type="Proteomes" id="UP001251528"/>
    </source>
</evidence>
<accession>A0AAJ0CMI5</accession>
<dbReference type="AlphaFoldDB" id="A0AAJ0CMI5"/>
<dbReference type="PANTHER" id="PTHR21310">
    <property type="entry name" value="AMINOGLYCOSIDE PHOSPHOTRANSFERASE-RELATED-RELATED"/>
    <property type="match status" value="1"/>
</dbReference>
<comment type="caution">
    <text evidence="1">The sequence shown here is derived from an EMBL/GenBank/DDBJ whole genome shotgun (WGS) entry which is preliminary data.</text>
</comment>
<dbReference type="PANTHER" id="PTHR21310:SF15">
    <property type="entry name" value="AMINOGLYCOSIDE PHOSPHOTRANSFERASE DOMAIN-CONTAINING PROTEIN"/>
    <property type="match status" value="1"/>
</dbReference>